<dbReference type="GO" id="GO:0016403">
    <property type="term" value="F:dimethylargininase activity"/>
    <property type="evidence" value="ECO:0007669"/>
    <property type="project" value="TreeGrafter"/>
</dbReference>
<proteinExistence type="inferred from homology"/>
<keyword evidence="2" id="KW-0378">Hydrolase</keyword>
<dbReference type="GO" id="GO:0000052">
    <property type="term" value="P:citrulline metabolic process"/>
    <property type="evidence" value="ECO:0007669"/>
    <property type="project" value="TreeGrafter"/>
</dbReference>
<keyword evidence="5" id="KW-1185">Reference proteome</keyword>
<dbReference type="AlphaFoldDB" id="A0A8C6WM02"/>
<dbReference type="GO" id="GO:0045429">
    <property type="term" value="P:positive regulation of nitric oxide biosynthetic process"/>
    <property type="evidence" value="ECO:0007669"/>
    <property type="project" value="TreeGrafter"/>
</dbReference>
<name>A0A8C6WM02_9GOBI</name>
<organism evidence="4 5">
    <name type="scientific">Neogobius melanostomus</name>
    <name type="common">round goby</name>
    <dbReference type="NCBI Taxonomy" id="47308"/>
    <lineage>
        <taxon>Eukaryota</taxon>
        <taxon>Metazoa</taxon>
        <taxon>Chordata</taxon>
        <taxon>Craniata</taxon>
        <taxon>Vertebrata</taxon>
        <taxon>Euteleostomi</taxon>
        <taxon>Actinopterygii</taxon>
        <taxon>Neopterygii</taxon>
        <taxon>Teleostei</taxon>
        <taxon>Neoteleostei</taxon>
        <taxon>Acanthomorphata</taxon>
        <taxon>Gobiaria</taxon>
        <taxon>Gobiiformes</taxon>
        <taxon>Gobioidei</taxon>
        <taxon>Gobiidae</taxon>
        <taxon>Benthophilinae</taxon>
        <taxon>Neogobiini</taxon>
        <taxon>Neogobius</taxon>
    </lineage>
</organism>
<comment type="similarity">
    <text evidence="1">Belongs to the DDAH family.</text>
</comment>
<dbReference type="GO" id="GO:0016597">
    <property type="term" value="F:amino acid binding"/>
    <property type="evidence" value="ECO:0007669"/>
    <property type="project" value="TreeGrafter"/>
</dbReference>
<dbReference type="Ensembl" id="ENSNMLT00000019258.1">
    <property type="protein sequence ID" value="ENSNMLP00000017126.1"/>
    <property type="gene ID" value="ENSNMLG00000011331.1"/>
</dbReference>
<accession>A0A8C6WM02</accession>
<dbReference type="Proteomes" id="UP000694523">
    <property type="component" value="Unplaced"/>
</dbReference>
<reference evidence="4" key="2">
    <citation type="submission" date="2025-09" db="UniProtKB">
        <authorList>
            <consortium name="Ensembl"/>
        </authorList>
    </citation>
    <scope>IDENTIFICATION</scope>
</reference>
<dbReference type="InterPro" id="IPR033199">
    <property type="entry name" value="DDAH-like"/>
</dbReference>
<reference evidence="4" key="1">
    <citation type="submission" date="2025-08" db="UniProtKB">
        <authorList>
            <consortium name="Ensembl"/>
        </authorList>
    </citation>
    <scope>IDENTIFICATION</scope>
</reference>
<dbReference type="PANTHER" id="PTHR12737">
    <property type="entry name" value="DIMETHYLARGININE DIMETHYLAMINOHYDROLASE"/>
    <property type="match status" value="1"/>
</dbReference>
<dbReference type="PANTHER" id="PTHR12737:SF9">
    <property type="entry name" value="DIMETHYLARGININASE"/>
    <property type="match status" value="1"/>
</dbReference>
<feature type="active site" description="Nucleophile" evidence="3">
    <location>
        <position position="100"/>
    </location>
</feature>
<feature type="active site" description="Proton donor" evidence="3">
    <location>
        <position position="33"/>
    </location>
</feature>
<sequence>MCSKCQEIFVGLSKRTNQRGAEILADTFKGKTHAKTNFENQIRQWTKYRYHTLTVLDDFGANCHVLLHMTGDQFPESFKVTFVQTTITLSQDKVDGALTCISILINKKTDI</sequence>
<evidence type="ECO:0000256" key="3">
    <source>
        <dbReference type="PIRSR" id="PIRSR633199-1"/>
    </source>
</evidence>
<protein>
    <submittedName>
        <fullName evidence="4">Uncharacterized protein</fullName>
    </submittedName>
</protein>
<dbReference type="GO" id="GO:0006525">
    <property type="term" value="P:arginine metabolic process"/>
    <property type="evidence" value="ECO:0007669"/>
    <property type="project" value="TreeGrafter"/>
</dbReference>
<evidence type="ECO:0000313" key="5">
    <source>
        <dbReference type="Proteomes" id="UP000694523"/>
    </source>
</evidence>
<evidence type="ECO:0000256" key="1">
    <source>
        <dbReference type="ARBA" id="ARBA00008532"/>
    </source>
</evidence>
<evidence type="ECO:0000256" key="2">
    <source>
        <dbReference type="ARBA" id="ARBA00022801"/>
    </source>
</evidence>
<evidence type="ECO:0000313" key="4">
    <source>
        <dbReference type="Ensembl" id="ENSNMLP00000017126.1"/>
    </source>
</evidence>